<dbReference type="InterPro" id="IPR003594">
    <property type="entry name" value="HATPase_dom"/>
</dbReference>
<evidence type="ECO:0000259" key="13">
    <source>
        <dbReference type="PROSITE" id="PS50885"/>
    </source>
</evidence>
<dbReference type="PANTHER" id="PTHR45436:SF5">
    <property type="entry name" value="SENSOR HISTIDINE KINASE TRCS"/>
    <property type="match status" value="1"/>
</dbReference>
<evidence type="ECO:0000313" key="14">
    <source>
        <dbReference type="EMBL" id="OGM26613.1"/>
    </source>
</evidence>
<dbReference type="FunFam" id="3.30.565.10:FF:000006">
    <property type="entry name" value="Sensor histidine kinase WalK"/>
    <property type="match status" value="1"/>
</dbReference>
<dbReference type="PANTHER" id="PTHR45436">
    <property type="entry name" value="SENSOR HISTIDINE KINASE YKOH"/>
    <property type="match status" value="1"/>
</dbReference>
<organism evidence="14 15">
    <name type="scientific">Candidatus Woesebacteria bacterium RIFCSPHIGHO2_01_FULL_39_28</name>
    <dbReference type="NCBI Taxonomy" id="1802496"/>
    <lineage>
        <taxon>Bacteria</taxon>
        <taxon>Candidatus Woeseibacteriota</taxon>
    </lineage>
</organism>
<dbReference type="InterPro" id="IPR003661">
    <property type="entry name" value="HisK_dim/P_dom"/>
</dbReference>
<keyword evidence="6 11" id="KW-0812">Transmembrane</keyword>
<evidence type="ECO:0000256" key="8">
    <source>
        <dbReference type="ARBA" id="ARBA00022989"/>
    </source>
</evidence>
<keyword evidence="5" id="KW-0808">Transferase</keyword>
<name>A0A1F7YH30_9BACT</name>
<evidence type="ECO:0000256" key="3">
    <source>
        <dbReference type="ARBA" id="ARBA00012438"/>
    </source>
</evidence>
<feature type="transmembrane region" description="Helical" evidence="11">
    <location>
        <begin position="162"/>
        <end position="186"/>
    </location>
</feature>
<comment type="caution">
    <text evidence="14">The sequence shown here is derived from an EMBL/GenBank/DDBJ whole genome shotgun (WGS) entry which is preliminary data.</text>
</comment>
<dbReference type="InterPro" id="IPR036890">
    <property type="entry name" value="HATPase_C_sf"/>
</dbReference>
<reference evidence="14 15" key="1">
    <citation type="journal article" date="2016" name="Nat. Commun.">
        <title>Thousands of microbial genomes shed light on interconnected biogeochemical processes in an aquifer system.</title>
        <authorList>
            <person name="Anantharaman K."/>
            <person name="Brown C.T."/>
            <person name="Hug L.A."/>
            <person name="Sharon I."/>
            <person name="Castelle C.J."/>
            <person name="Probst A.J."/>
            <person name="Thomas B.C."/>
            <person name="Singh A."/>
            <person name="Wilkins M.J."/>
            <person name="Karaoz U."/>
            <person name="Brodie E.L."/>
            <person name="Williams K.H."/>
            <person name="Hubbard S.S."/>
            <person name="Banfield J.F."/>
        </authorList>
    </citation>
    <scope>NUCLEOTIDE SEQUENCE [LARGE SCALE GENOMIC DNA]</scope>
</reference>
<dbReference type="PROSITE" id="PS50109">
    <property type="entry name" value="HIS_KIN"/>
    <property type="match status" value="1"/>
</dbReference>
<evidence type="ECO:0000256" key="9">
    <source>
        <dbReference type="ARBA" id="ARBA00023012"/>
    </source>
</evidence>
<proteinExistence type="predicted"/>
<evidence type="ECO:0000256" key="5">
    <source>
        <dbReference type="ARBA" id="ARBA00022679"/>
    </source>
</evidence>
<evidence type="ECO:0000256" key="2">
    <source>
        <dbReference type="ARBA" id="ARBA00004370"/>
    </source>
</evidence>
<dbReference type="Pfam" id="PF02518">
    <property type="entry name" value="HATPase_c"/>
    <property type="match status" value="1"/>
</dbReference>
<dbReference type="EMBL" id="MGGI01000012">
    <property type="protein sequence ID" value="OGM26613.1"/>
    <property type="molecule type" value="Genomic_DNA"/>
</dbReference>
<dbReference type="SMART" id="SM00304">
    <property type="entry name" value="HAMP"/>
    <property type="match status" value="1"/>
</dbReference>
<dbReference type="Proteomes" id="UP000178851">
    <property type="component" value="Unassembled WGS sequence"/>
</dbReference>
<gene>
    <name evidence="14" type="ORF">A2627_01160</name>
</gene>
<dbReference type="PRINTS" id="PR00344">
    <property type="entry name" value="BCTRLSENSOR"/>
</dbReference>
<dbReference type="SMART" id="SM00388">
    <property type="entry name" value="HisKA"/>
    <property type="match status" value="1"/>
</dbReference>
<keyword evidence="7" id="KW-0418">Kinase</keyword>
<dbReference type="Pfam" id="PF00512">
    <property type="entry name" value="HisKA"/>
    <property type="match status" value="1"/>
</dbReference>
<keyword evidence="9" id="KW-0902">Two-component regulatory system</keyword>
<sequence length="458" mass="51140">MNTKSVRFRIIFWSVLSLFLATALILSSFYLVTHRILFREVDKELVTHADNISQVIADQGSDLSGFTGNRLTREFRDIPGMVVTILNHNGGVITSSLSEDTPFLSYKYLFDRSQNNSGPVYINQGINNIPMRFIVKTVKIGGNFVVVLVAHPIDAIQKSLNILLTTLGVVFILLIIPTILAVRLLAIKILQPILTIGDKMKEISSEHLDERVENPNSRDEIEKLVTTFNGLLDRLQGSFERERQFIGDVAHELKTPVATIKSGIELILSKERTKVEYKKELNETLTDVNKLSGNLKNILDLAWMGTENINSFKNKFNLSETVSELGEIATKLAREKSIKIQEEVDKNIFVHGSKDKITRAVLNVIDNAIKYTPKAGLVSISLHQKSDNAIIEIKDNGVGITEKELPHIFERFYRGSKTERILGSGLGLAIAQNIIKSHQGEIRVVSKVGKGTSVKITL</sequence>
<evidence type="ECO:0000256" key="4">
    <source>
        <dbReference type="ARBA" id="ARBA00022553"/>
    </source>
</evidence>
<evidence type="ECO:0000313" key="15">
    <source>
        <dbReference type="Proteomes" id="UP000178851"/>
    </source>
</evidence>
<dbReference type="CDD" id="cd00082">
    <property type="entry name" value="HisKA"/>
    <property type="match status" value="1"/>
</dbReference>
<dbReference type="GO" id="GO:0000155">
    <property type="term" value="F:phosphorelay sensor kinase activity"/>
    <property type="evidence" value="ECO:0007669"/>
    <property type="project" value="InterPro"/>
</dbReference>
<dbReference type="EC" id="2.7.13.3" evidence="3"/>
<dbReference type="SUPFAM" id="SSF158472">
    <property type="entry name" value="HAMP domain-like"/>
    <property type="match status" value="1"/>
</dbReference>
<dbReference type="SMART" id="SM00387">
    <property type="entry name" value="HATPase_c"/>
    <property type="match status" value="1"/>
</dbReference>
<comment type="subcellular location">
    <subcellularLocation>
        <location evidence="2">Membrane</location>
    </subcellularLocation>
</comment>
<feature type="transmembrane region" description="Helical" evidence="11">
    <location>
        <begin position="12"/>
        <end position="33"/>
    </location>
</feature>
<comment type="catalytic activity">
    <reaction evidence="1">
        <text>ATP + protein L-histidine = ADP + protein N-phospho-L-histidine.</text>
        <dbReference type="EC" id="2.7.13.3"/>
    </reaction>
</comment>
<evidence type="ECO:0000256" key="11">
    <source>
        <dbReference type="SAM" id="Phobius"/>
    </source>
</evidence>
<dbReference type="CDD" id="cd00075">
    <property type="entry name" value="HATPase"/>
    <property type="match status" value="1"/>
</dbReference>
<dbReference type="InterPro" id="IPR036097">
    <property type="entry name" value="HisK_dim/P_sf"/>
</dbReference>
<dbReference type="SUPFAM" id="SSF55874">
    <property type="entry name" value="ATPase domain of HSP90 chaperone/DNA topoisomerase II/histidine kinase"/>
    <property type="match status" value="1"/>
</dbReference>
<dbReference type="GO" id="GO:0005886">
    <property type="term" value="C:plasma membrane"/>
    <property type="evidence" value="ECO:0007669"/>
    <property type="project" value="TreeGrafter"/>
</dbReference>
<accession>A0A1F7YH30</accession>
<keyword evidence="8 11" id="KW-1133">Transmembrane helix</keyword>
<dbReference type="Gene3D" id="3.30.565.10">
    <property type="entry name" value="Histidine kinase-like ATPase, C-terminal domain"/>
    <property type="match status" value="1"/>
</dbReference>
<dbReference type="SUPFAM" id="SSF47384">
    <property type="entry name" value="Homodimeric domain of signal transducing histidine kinase"/>
    <property type="match status" value="1"/>
</dbReference>
<dbReference type="InterPro" id="IPR005467">
    <property type="entry name" value="His_kinase_dom"/>
</dbReference>
<feature type="domain" description="HAMP" evidence="13">
    <location>
        <begin position="187"/>
        <end position="240"/>
    </location>
</feature>
<evidence type="ECO:0000256" key="1">
    <source>
        <dbReference type="ARBA" id="ARBA00000085"/>
    </source>
</evidence>
<evidence type="ECO:0000256" key="10">
    <source>
        <dbReference type="ARBA" id="ARBA00023136"/>
    </source>
</evidence>
<protein>
    <recommendedName>
        <fullName evidence="3">histidine kinase</fullName>
        <ecNumber evidence="3">2.7.13.3</ecNumber>
    </recommendedName>
</protein>
<dbReference type="Gene3D" id="6.10.340.10">
    <property type="match status" value="1"/>
</dbReference>
<feature type="domain" description="Histidine kinase" evidence="12">
    <location>
        <begin position="248"/>
        <end position="458"/>
    </location>
</feature>
<dbReference type="InterPro" id="IPR004358">
    <property type="entry name" value="Sig_transdc_His_kin-like_C"/>
</dbReference>
<dbReference type="CDD" id="cd06225">
    <property type="entry name" value="HAMP"/>
    <property type="match status" value="1"/>
</dbReference>
<dbReference type="InterPro" id="IPR050428">
    <property type="entry name" value="TCS_sensor_his_kinase"/>
</dbReference>
<evidence type="ECO:0000259" key="12">
    <source>
        <dbReference type="PROSITE" id="PS50109"/>
    </source>
</evidence>
<evidence type="ECO:0000256" key="7">
    <source>
        <dbReference type="ARBA" id="ARBA00022777"/>
    </source>
</evidence>
<keyword evidence="4" id="KW-0597">Phosphoprotein</keyword>
<dbReference type="Gene3D" id="1.10.287.130">
    <property type="match status" value="1"/>
</dbReference>
<dbReference type="Pfam" id="PF00672">
    <property type="entry name" value="HAMP"/>
    <property type="match status" value="1"/>
</dbReference>
<dbReference type="InterPro" id="IPR003660">
    <property type="entry name" value="HAMP_dom"/>
</dbReference>
<dbReference type="AlphaFoldDB" id="A0A1F7YH30"/>
<dbReference type="PROSITE" id="PS50885">
    <property type="entry name" value="HAMP"/>
    <property type="match status" value="1"/>
</dbReference>
<keyword evidence="10 11" id="KW-0472">Membrane</keyword>
<evidence type="ECO:0000256" key="6">
    <source>
        <dbReference type="ARBA" id="ARBA00022692"/>
    </source>
</evidence>